<name>S7W703_SPRLO</name>
<dbReference type="InterPro" id="IPR029035">
    <property type="entry name" value="DHS-like_NAD/FAD-binding_dom"/>
</dbReference>
<reference evidence="8" key="1">
    <citation type="journal article" date="2013" name="PLoS Genet.">
        <title>The genome of Spraguea lophii and the basis of host-microsporidian interactions.</title>
        <authorList>
            <person name="Campbell S.E."/>
            <person name="Williams T.A."/>
            <person name="Yousuf A."/>
            <person name="Soanes D.M."/>
            <person name="Paszkiewicz K.H."/>
            <person name="Williams B.A.P."/>
        </authorList>
    </citation>
    <scope>NUCLEOTIDE SEQUENCE [LARGE SCALE GENOMIC DNA]</scope>
    <source>
        <strain evidence="8">42_110</strain>
    </source>
</reference>
<accession>S7W703</accession>
<sequence>METNTPNTSLFLDNFYTENTSLGKAIKIIQNMKNTDIYLSFSSRILHNGGKEIILEYLKYIKVVIISADVVLNDIYTICNIHTEEELIEYLKDIIFKDTNSITDNNDSIINNSTTNHNISSKNNNIPTKNIIMTPSQLLKKISKSLKNPNSILHTCFINDIEIYCPALTENTLGKILMKINNLIIDAVEDIKNININTMKRKTTSGIVLSVGILKHHLLNANLFKEGLNNSVIVNTSAEKNGSDAGAEIEEAVTWGKINIEHNAVKIVCDPILILAPMFYYGFKDF</sequence>
<comment type="similarity">
    <text evidence="4">Belongs to the deoxyhypusine synthase family.</text>
</comment>
<dbReference type="PANTHER" id="PTHR11703:SF0">
    <property type="entry name" value="DEOXYHYPUSINE SYNTHASE"/>
    <property type="match status" value="1"/>
</dbReference>
<dbReference type="EC" id="2.5.1.46" evidence="5"/>
<dbReference type="Gene3D" id="3.40.910.10">
    <property type="entry name" value="Deoxyhypusine synthase"/>
    <property type="match status" value="1"/>
</dbReference>
<evidence type="ECO:0000256" key="4">
    <source>
        <dbReference type="ARBA" id="ARBA00009892"/>
    </source>
</evidence>
<dbReference type="Pfam" id="PF01916">
    <property type="entry name" value="DS"/>
    <property type="match status" value="1"/>
</dbReference>
<comment type="pathway">
    <text evidence="3">Protein modification; eIF5A hypusination.</text>
</comment>
<evidence type="ECO:0000256" key="6">
    <source>
        <dbReference type="ARBA" id="ARBA00023027"/>
    </source>
</evidence>
<comment type="function">
    <text evidence="2">Catalyzes the NAD-dependent oxidative cleavage of spermidine and the subsequent transfer of the butylamine moiety of spermidine to the epsilon-amino group of a specific lysine residue of the eIF-5A precursor protein to form the intermediate deoxyhypusine residue.</text>
</comment>
<gene>
    <name evidence="7" type="ORF">SLOPH_268</name>
</gene>
<dbReference type="SUPFAM" id="SSF52467">
    <property type="entry name" value="DHS-like NAD/FAD-binding domain"/>
    <property type="match status" value="1"/>
</dbReference>
<dbReference type="InterPro" id="IPR002773">
    <property type="entry name" value="Deoxyhypusine_synthase"/>
</dbReference>
<keyword evidence="6" id="KW-0520">NAD</keyword>
<dbReference type="VEuPathDB" id="MicrosporidiaDB:SLOPH_268"/>
<dbReference type="GO" id="GO:0005737">
    <property type="term" value="C:cytoplasm"/>
    <property type="evidence" value="ECO:0007669"/>
    <property type="project" value="TreeGrafter"/>
</dbReference>
<dbReference type="PANTHER" id="PTHR11703">
    <property type="entry name" value="DEOXYHYPUSINE SYNTHASE"/>
    <property type="match status" value="1"/>
</dbReference>
<protein>
    <recommendedName>
        <fullName evidence="5">deoxyhypusine synthase</fullName>
        <ecNumber evidence="5">2.5.1.46</ecNumber>
    </recommendedName>
</protein>
<dbReference type="InterPro" id="IPR036982">
    <property type="entry name" value="Deoxyhypusine_synthase_sf"/>
</dbReference>
<dbReference type="Proteomes" id="UP000014978">
    <property type="component" value="Unassembled WGS sequence"/>
</dbReference>
<comment type="catalytic activity">
    <reaction evidence="1">
        <text>[eIF5A protein]-L-lysine + spermidine = [eIF5A protein]-deoxyhypusine + propane-1,3-diamine</text>
        <dbReference type="Rhea" id="RHEA:33299"/>
        <dbReference type="Rhea" id="RHEA-COMP:10143"/>
        <dbReference type="Rhea" id="RHEA-COMP:10144"/>
        <dbReference type="ChEBI" id="CHEBI:29969"/>
        <dbReference type="ChEBI" id="CHEBI:57484"/>
        <dbReference type="ChEBI" id="CHEBI:57834"/>
        <dbReference type="ChEBI" id="CHEBI:82657"/>
        <dbReference type="EC" id="2.5.1.46"/>
    </reaction>
</comment>
<evidence type="ECO:0000313" key="8">
    <source>
        <dbReference type="Proteomes" id="UP000014978"/>
    </source>
</evidence>
<dbReference type="EMBL" id="ATCN01000674">
    <property type="protein sequence ID" value="EPR78605.1"/>
    <property type="molecule type" value="Genomic_DNA"/>
</dbReference>
<proteinExistence type="inferred from homology"/>
<dbReference type="OrthoDB" id="294378at2759"/>
<comment type="caution">
    <text evidence="7">The sequence shown here is derived from an EMBL/GenBank/DDBJ whole genome shotgun (WGS) entry which is preliminary data.</text>
</comment>
<dbReference type="HOGENOM" id="CLU_039781_0_0_1"/>
<evidence type="ECO:0000313" key="7">
    <source>
        <dbReference type="EMBL" id="EPR78605.1"/>
    </source>
</evidence>
<dbReference type="AlphaFoldDB" id="S7W703"/>
<evidence type="ECO:0000256" key="3">
    <source>
        <dbReference type="ARBA" id="ARBA00005041"/>
    </source>
</evidence>
<organism evidence="7 8">
    <name type="scientific">Spraguea lophii (strain 42_110)</name>
    <name type="common">Microsporidian parasite</name>
    <dbReference type="NCBI Taxonomy" id="1358809"/>
    <lineage>
        <taxon>Eukaryota</taxon>
        <taxon>Fungi</taxon>
        <taxon>Fungi incertae sedis</taxon>
        <taxon>Microsporidia</taxon>
        <taxon>Spragueidae</taxon>
        <taxon>Spraguea</taxon>
    </lineage>
</organism>
<dbReference type="STRING" id="1358809.S7W703"/>
<evidence type="ECO:0000256" key="2">
    <source>
        <dbReference type="ARBA" id="ARBA00002823"/>
    </source>
</evidence>
<dbReference type="GO" id="GO:0034038">
    <property type="term" value="F:deoxyhypusine synthase activity"/>
    <property type="evidence" value="ECO:0007669"/>
    <property type="project" value="UniProtKB-EC"/>
</dbReference>
<dbReference type="InParanoid" id="S7W703"/>
<keyword evidence="8" id="KW-1185">Reference proteome</keyword>
<evidence type="ECO:0000256" key="1">
    <source>
        <dbReference type="ARBA" id="ARBA00000952"/>
    </source>
</evidence>
<evidence type="ECO:0000256" key="5">
    <source>
        <dbReference type="ARBA" id="ARBA00012683"/>
    </source>
</evidence>
<dbReference type="OMA" id="FYAPTIC"/>